<comment type="caution">
    <text evidence="1">The sequence shown here is derived from an EMBL/GenBank/DDBJ whole genome shotgun (WGS) entry which is preliminary data.</text>
</comment>
<gene>
    <name evidence="1" type="ORF">B7696_04375</name>
</gene>
<organism evidence="1 2">
    <name type="scientific">Streptococcus mitis</name>
    <dbReference type="NCBI Taxonomy" id="28037"/>
    <lineage>
        <taxon>Bacteria</taxon>
        <taxon>Bacillati</taxon>
        <taxon>Bacillota</taxon>
        <taxon>Bacilli</taxon>
        <taxon>Lactobacillales</taxon>
        <taxon>Streptococcaceae</taxon>
        <taxon>Streptococcus</taxon>
        <taxon>Streptococcus mitis group</taxon>
    </lineage>
</organism>
<dbReference type="Proteomes" id="UP000193234">
    <property type="component" value="Unassembled WGS sequence"/>
</dbReference>
<evidence type="ECO:0000313" key="2">
    <source>
        <dbReference type="Proteomes" id="UP000193234"/>
    </source>
</evidence>
<accession>A0A1X1KJM3</accession>
<dbReference type="EMBL" id="NCVJ01000019">
    <property type="protein sequence ID" value="ORO99627.1"/>
    <property type="molecule type" value="Genomic_DNA"/>
</dbReference>
<reference evidence="1 2" key="1">
    <citation type="journal article" date="2016" name="Eur. J. Clin. Microbiol. Infect. Dis.">
        <title>Whole genome sequencing as a tool for phylogenetic analysis of clinical strains of Mitis group streptococci.</title>
        <authorList>
            <person name="Rasmussen L.H."/>
            <person name="Dargis R."/>
            <person name="Hojholt K."/>
            <person name="Christensen J.J."/>
            <person name="Skovgaard O."/>
            <person name="Justesen U.S."/>
            <person name="Rosenvinge F.S."/>
            <person name="Moser C."/>
            <person name="Lukjancenko O."/>
            <person name="Rasmussen S."/>
            <person name="Nielsen X.C."/>
        </authorList>
    </citation>
    <scope>NUCLEOTIDE SEQUENCE [LARGE SCALE GENOMIC DNA]</scope>
    <source>
        <strain evidence="1 2">RH_12363_08</strain>
    </source>
</reference>
<dbReference type="AlphaFoldDB" id="A0A1X1KJM3"/>
<sequence length="79" mass="9638">MFNWLIEFRKYSENLGSEEIINKEIDLISEFEYNNDFYRVYELREDNGDYSRIVRESKKGMYIEITKKVKKILGLNTEK</sequence>
<dbReference type="RefSeq" id="WP_084862365.1">
    <property type="nucleotide sequence ID" value="NZ_JALDWD010000001.1"/>
</dbReference>
<evidence type="ECO:0000313" key="1">
    <source>
        <dbReference type="EMBL" id="ORO99627.1"/>
    </source>
</evidence>
<proteinExistence type="predicted"/>
<name>A0A1X1KJM3_STRMT</name>
<protein>
    <submittedName>
        <fullName evidence="1">Uncharacterized protein</fullName>
    </submittedName>
</protein>